<evidence type="ECO:0000256" key="3">
    <source>
        <dbReference type="SAM" id="Phobius"/>
    </source>
</evidence>
<dbReference type="InterPro" id="IPR018244">
    <property type="entry name" value="Allrgn_V5/Tpx1_CS"/>
</dbReference>
<feature type="domain" description="SCP" evidence="4">
    <location>
        <begin position="14"/>
        <end position="54"/>
    </location>
</feature>
<evidence type="ECO:0000256" key="2">
    <source>
        <dbReference type="ARBA" id="ARBA00022525"/>
    </source>
</evidence>
<dbReference type="AlphaFoldDB" id="A0A9N9TBZ7"/>
<dbReference type="PRINTS" id="PR00837">
    <property type="entry name" value="V5TPXLIKE"/>
</dbReference>
<accession>A0A9N9TBZ7</accession>
<evidence type="ECO:0000256" key="1">
    <source>
        <dbReference type="ARBA" id="ARBA00004613"/>
    </source>
</evidence>
<keyword evidence="3" id="KW-1133">Transmembrane helix</keyword>
<name>A0A9N9TBZ7_DIABA</name>
<dbReference type="PROSITE" id="PS01010">
    <property type="entry name" value="CRISP_2"/>
    <property type="match status" value="1"/>
</dbReference>
<keyword evidence="2" id="KW-0964">Secreted</keyword>
<dbReference type="InterPro" id="IPR001283">
    <property type="entry name" value="CRISP-related"/>
</dbReference>
<dbReference type="SUPFAM" id="SSF55797">
    <property type="entry name" value="PR-1-like"/>
    <property type="match status" value="1"/>
</dbReference>
<organism evidence="5 6">
    <name type="scientific">Diabrotica balteata</name>
    <name type="common">Banded cucumber beetle</name>
    <dbReference type="NCBI Taxonomy" id="107213"/>
    <lineage>
        <taxon>Eukaryota</taxon>
        <taxon>Metazoa</taxon>
        <taxon>Ecdysozoa</taxon>
        <taxon>Arthropoda</taxon>
        <taxon>Hexapoda</taxon>
        <taxon>Insecta</taxon>
        <taxon>Pterygota</taxon>
        <taxon>Neoptera</taxon>
        <taxon>Endopterygota</taxon>
        <taxon>Coleoptera</taxon>
        <taxon>Polyphaga</taxon>
        <taxon>Cucujiformia</taxon>
        <taxon>Chrysomeloidea</taxon>
        <taxon>Chrysomelidae</taxon>
        <taxon>Galerucinae</taxon>
        <taxon>Diabroticina</taxon>
        <taxon>Diabroticites</taxon>
        <taxon>Diabrotica</taxon>
    </lineage>
</organism>
<dbReference type="InterPro" id="IPR014044">
    <property type="entry name" value="CAP_dom"/>
</dbReference>
<dbReference type="Pfam" id="PF00188">
    <property type="entry name" value="CAP"/>
    <property type="match status" value="1"/>
</dbReference>
<feature type="transmembrane region" description="Helical" evidence="3">
    <location>
        <begin position="196"/>
        <end position="216"/>
    </location>
</feature>
<dbReference type="EMBL" id="OU898284">
    <property type="protein sequence ID" value="CAG9840311.1"/>
    <property type="molecule type" value="Genomic_DNA"/>
</dbReference>
<dbReference type="Gene3D" id="3.40.33.10">
    <property type="entry name" value="CAP"/>
    <property type="match status" value="1"/>
</dbReference>
<reference evidence="5" key="1">
    <citation type="submission" date="2022-01" db="EMBL/GenBank/DDBJ databases">
        <authorList>
            <person name="King R."/>
        </authorList>
    </citation>
    <scope>NUCLEOTIDE SEQUENCE</scope>
</reference>
<comment type="subcellular location">
    <subcellularLocation>
        <location evidence="1">Secreted</location>
    </subcellularLocation>
</comment>
<keyword evidence="3" id="KW-0472">Membrane</keyword>
<dbReference type="InterPro" id="IPR035940">
    <property type="entry name" value="CAP_sf"/>
</dbReference>
<keyword evidence="6" id="KW-1185">Reference proteome</keyword>
<evidence type="ECO:0000313" key="6">
    <source>
        <dbReference type="Proteomes" id="UP001153709"/>
    </source>
</evidence>
<gene>
    <name evidence="5" type="ORF">DIABBA_LOCUS12961</name>
</gene>
<sequence length="217" mass="23371">MTPGVIDNFSRAGFGIAHFTQAMWAKTTHIGCALSKSIPTSENDLVRYYIACNYGPKGNMHEQTVYERGEGCSKCPDGVPCNVEFPALCGEVDESQIYSKISSVQDIVSAGVTDSASFTVGANDKTSVTVLGDTETHFASKDAATNAVTKTISNAVTTVVAGQHTNKNPTQVKLNPTTTKVPKVRRTKKNCTNSSTINVVSLMFIFTIYLTLLFLIQ</sequence>
<evidence type="ECO:0000259" key="4">
    <source>
        <dbReference type="Pfam" id="PF00188"/>
    </source>
</evidence>
<dbReference type="GO" id="GO:0005576">
    <property type="term" value="C:extracellular region"/>
    <property type="evidence" value="ECO:0007669"/>
    <property type="project" value="UniProtKB-SubCell"/>
</dbReference>
<proteinExistence type="predicted"/>
<dbReference type="OrthoDB" id="414826at2759"/>
<keyword evidence="3" id="KW-0812">Transmembrane</keyword>
<dbReference type="Proteomes" id="UP001153709">
    <property type="component" value="Chromosome 9"/>
</dbReference>
<protein>
    <recommendedName>
        <fullName evidence="4">SCP domain-containing protein</fullName>
    </recommendedName>
</protein>
<evidence type="ECO:0000313" key="5">
    <source>
        <dbReference type="EMBL" id="CAG9840311.1"/>
    </source>
</evidence>